<dbReference type="GO" id="GO:0000028">
    <property type="term" value="P:ribosomal small subunit assembly"/>
    <property type="evidence" value="ECO:0007669"/>
    <property type="project" value="TreeGrafter"/>
</dbReference>
<dbReference type="HAMAP" id="MF_01077">
    <property type="entry name" value="RimP"/>
    <property type="match status" value="1"/>
</dbReference>
<dbReference type="InterPro" id="IPR028989">
    <property type="entry name" value="RimP_N"/>
</dbReference>
<dbReference type="SUPFAM" id="SSF74942">
    <property type="entry name" value="YhbC-like, C-terminal domain"/>
    <property type="match status" value="1"/>
</dbReference>
<keyword evidence="2 3" id="KW-0690">Ribosome biogenesis</keyword>
<dbReference type="NCBIfam" id="NF000927">
    <property type="entry name" value="PRK00092.1-1"/>
    <property type="match status" value="1"/>
</dbReference>
<dbReference type="CDD" id="cd01734">
    <property type="entry name" value="YlxS_C"/>
    <property type="match status" value="1"/>
</dbReference>
<dbReference type="SUPFAM" id="SSF75420">
    <property type="entry name" value="YhbC-like, N-terminal domain"/>
    <property type="match status" value="1"/>
</dbReference>
<comment type="similarity">
    <text evidence="3">Belongs to the RimP family.</text>
</comment>
<gene>
    <name evidence="6" type="primary">PM0761</name>
    <name evidence="3" type="synonym">rimP</name>
</gene>
<evidence type="ECO:0000256" key="2">
    <source>
        <dbReference type="ARBA" id="ARBA00022517"/>
    </source>
</evidence>
<organism evidence="6">
    <name type="scientific">Pasteurella multocida</name>
    <dbReference type="NCBI Taxonomy" id="747"/>
    <lineage>
        <taxon>Bacteria</taxon>
        <taxon>Pseudomonadati</taxon>
        <taxon>Pseudomonadota</taxon>
        <taxon>Gammaproteobacteria</taxon>
        <taxon>Pasteurellales</taxon>
        <taxon>Pasteurellaceae</taxon>
        <taxon>Pasteurella</taxon>
    </lineage>
</organism>
<dbReference type="PANTHER" id="PTHR33867">
    <property type="entry name" value="RIBOSOME MATURATION FACTOR RIMP"/>
    <property type="match status" value="1"/>
</dbReference>
<proteinExistence type="inferred from homology"/>
<feature type="domain" description="Ribosome maturation factor RimP N-terminal" evidence="4">
    <location>
        <begin position="24"/>
        <end position="95"/>
    </location>
</feature>
<keyword evidence="1 3" id="KW-0963">Cytoplasm</keyword>
<comment type="function">
    <text evidence="3">Required for maturation of 30S ribosomal subunits.</text>
</comment>
<name>A0A126QGS7_PASMD</name>
<dbReference type="EMBL" id="KP660024">
    <property type="protein sequence ID" value="AMK07863.1"/>
    <property type="molecule type" value="Genomic_DNA"/>
</dbReference>
<dbReference type="InterPro" id="IPR003728">
    <property type="entry name" value="Ribosome_maturation_RimP"/>
</dbReference>
<dbReference type="Pfam" id="PF02576">
    <property type="entry name" value="RimP_N"/>
    <property type="match status" value="1"/>
</dbReference>
<dbReference type="GO" id="GO:0006412">
    <property type="term" value="P:translation"/>
    <property type="evidence" value="ECO:0007669"/>
    <property type="project" value="TreeGrafter"/>
</dbReference>
<evidence type="ECO:0000256" key="1">
    <source>
        <dbReference type="ARBA" id="ARBA00022490"/>
    </source>
</evidence>
<reference evidence="6" key="1">
    <citation type="submission" date="2015-01" db="EMBL/GenBank/DDBJ databases">
        <title>Draft genome sequence of Pasteurella multocida isolated from alpaca pneumonia.</title>
        <authorList>
            <person name="Maturrano L."/>
            <person name="Hurtado R."/>
            <person name="Allasi N."/>
            <person name="Juscamayta E."/>
            <person name="Fernandez D."/>
            <person name="Maximiliano J."/>
            <person name="Rimac R."/>
            <person name="Rosadio R."/>
        </authorList>
    </citation>
    <scope>NUCLEOTIDE SEQUENCE</scope>
    <source>
        <strain evidence="6">UNMSM</strain>
    </source>
</reference>
<comment type="subcellular location">
    <subcellularLocation>
        <location evidence="3">Cytoplasm</location>
    </subcellularLocation>
</comment>
<evidence type="ECO:0000313" key="6">
    <source>
        <dbReference type="EMBL" id="AMK07863.1"/>
    </source>
</evidence>
<accession>A0A126QGS7</accession>
<dbReference type="AlphaFoldDB" id="A0A126QGS7"/>
<dbReference type="GO" id="GO:0005829">
    <property type="term" value="C:cytosol"/>
    <property type="evidence" value="ECO:0007669"/>
    <property type="project" value="TreeGrafter"/>
</dbReference>
<dbReference type="InterPro" id="IPR028998">
    <property type="entry name" value="RimP_C"/>
</dbReference>
<sequence length="163" mass="18627">MCLSILHIREVILATLEQKLQELLQSSVEDLGCELWGIECQRAGRYLTVRLYIDKEGGVTVEDCADVSRQVSAILDVEDPIADKYNLEVSSPGLDRALFTLDQYQRYIGQEIVVHLRIPVLDRRKWQGKLEKIENDMLTLIVDGQEQILVFGNIQKANIIPKF</sequence>
<evidence type="ECO:0000256" key="3">
    <source>
        <dbReference type="HAMAP-Rule" id="MF_01077"/>
    </source>
</evidence>
<evidence type="ECO:0000259" key="5">
    <source>
        <dbReference type="Pfam" id="PF17384"/>
    </source>
</evidence>
<dbReference type="PANTHER" id="PTHR33867:SF1">
    <property type="entry name" value="RIBOSOME MATURATION FACTOR RIMP"/>
    <property type="match status" value="1"/>
</dbReference>
<dbReference type="InterPro" id="IPR036847">
    <property type="entry name" value="RimP_C_sf"/>
</dbReference>
<dbReference type="Gene3D" id="3.30.300.70">
    <property type="entry name" value="RimP-like superfamily, N-terminal"/>
    <property type="match status" value="1"/>
</dbReference>
<dbReference type="Pfam" id="PF17384">
    <property type="entry name" value="DUF150_C"/>
    <property type="match status" value="1"/>
</dbReference>
<evidence type="ECO:0000259" key="4">
    <source>
        <dbReference type="Pfam" id="PF02576"/>
    </source>
</evidence>
<feature type="domain" description="Ribosome maturation factor RimP C-terminal" evidence="5">
    <location>
        <begin position="98"/>
        <end position="163"/>
    </location>
</feature>
<dbReference type="FunFam" id="3.30.300.70:FF:000001">
    <property type="entry name" value="Ribosome maturation factor RimP"/>
    <property type="match status" value="1"/>
</dbReference>
<protein>
    <recommendedName>
        <fullName evidence="3">Ribosome maturation factor RimP</fullName>
    </recommendedName>
</protein>
<dbReference type="InterPro" id="IPR035956">
    <property type="entry name" value="RimP_N_sf"/>
</dbReference>
<dbReference type="Gene3D" id="2.30.30.180">
    <property type="entry name" value="Ribosome maturation factor RimP, C-terminal domain"/>
    <property type="match status" value="1"/>
</dbReference>